<evidence type="ECO:0000259" key="2">
    <source>
        <dbReference type="Pfam" id="PF03372"/>
    </source>
</evidence>
<proteinExistence type="predicted"/>
<evidence type="ECO:0000256" key="1">
    <source>
        <dbReference type="SAM" id="MobiDB-lite"/>
    </source>
</evidence>
<evidence type="ECO:0000313" key="3">
    <source>
        <dbReference type="EMBL" id="KAJ4961076.1"/>
    </source>
</evidence>
<evidence type="ECO:0000313" key="4">
    <source>
        <dbReference type="Proteomes" id="UP001141806"/>
    </source>
</evidence>
<reference evidence="3" key="1">
    <citation type="journal article" date="2023" name="Plant J.">
        <title>The genome of the king protea, Protea cynaroides.</title>
        <authorList>
            <person name="Chang J."/>
            <person name="Duong T.A."/>
            <person name="Schoeman C."/>
            <person name="Ma X."/>
            <person name="Roodt D."/>
            <person name="Barker N."/>
            <person name="Li Z."/>
            <person name="Van de Peer Y."/>
            <person name="Mizrachi E."/>
        </authorList>
    </citation>
    <scope>NUCLEOTIDE SEQUENCE</scope>
    <source>
        <tissue evidence="3">Young leaves</tissue>
    </source>
</reference>
<dbReference type="AlphaFoldDB" id="A0A9Q0H9I2"/>
<sequence length="477" mass="54016">MGGDACIVRAYSSFPTTARRVFKYRRFSETTTSCCVNQPTNATTHKVRRWYNPERRRRLSQPEIIRRWIEAEAPSSSDSGDRFMVVSYNILGDTNASNHRDLYSQIPSYYMNWERRKRLICKELLGLGPDIICLQEVDHYHDLFSIMEKEGYDGTYKQRTGDSVDGCAMLWKVNAFRLLEEESIEFKRFGLRDNVAQLSVFEMCRDDSRRVLVGNIHVLFNPSRGEIKLAQVRLLLSRANFLSMKWGNVPVVIAGDFNSTPQSAIYKFLSSSELNITLYDRRNLSGQKNCHPVQFAGIQSQLSPVTVMDGLLKSCWTEEEVTVATGSPNVTLLGHPLKLKSSYASLKASSRTRGFCGEPLATSYHSRFLGTVDYLWYTDGLIPTRVLDTPPIYILRQTGGLPYKKLASDHLALGTEFAFTQSRSEDETNATERTTTEEDETKTRERPTTQASTTAAREDVHTLVVVGTQEAGVLGWT</sequence>
<dbReference type="SUPFAM" id="SSF56219">
    <property type="entry name" value="DNase I-like"/>
    <property type="match status" value="1"/>
</dbReference>
<dbReference type="GO" id="GO:0000175">
    <property type="term" value="F:3'-5'-RNA exonuclease activity"/>
    <property type="evidence" value="ECO:0007669"/>
    <property type="project" value="TreeGrafter"/>
</dbReference>
<protein>
    <recommendedName>
        <fullName evidence="2">Endonuclease/exonuclease/phosphatase domain-containing protein</fullName>
    </recommendedName>
</protein>
<organism evidence="3 4">
    <name type="scientific">Protea cynaroides</name>
    <dbReference type="NCBI Taxonomy" id="273540"/>
    <lineage>
        <taxon>Eukaryota</taxon>
        <taxon>Viridiplantae</taxon>
        <taxon>Streptophyta</taxon>
        <taxon>Embryophyta</taxon>
        <taxon>Tracheophyta</taxon>
        <taxon>Spermatophyta</taxon>
        <taxon>Magnoliopsida</taxon>
        <taxon>Proteales</taxon>
        <taxon>Proteaceae</taxon>
        <taxon>Protea</taxon>
    </lineage>
</organism>
<dbReference type="OrthoDB" id="428734at2759"/>
<dbReference type="Gene3D" id="3.60.10.10">
    <property type="entry name" value="Endonuclease/exonuclease/phosphatase"/>
    <property type="match status" value="1"/>
</dbReference>
<dbReference type="InterPro" id="IPR036691">
    <property type="entry name" value="Endo/exonu/phosph_ase_sf"/>
</dbReference>
<dbReference type="PANTHER" id="PTHR12121">
    <property type="entry name" value="CARBON CATABOLITE REPRESSOR PROTEIN 4"/>
    <property type="match status" value="1"/>
</dbReference>
<feature type="region of interest" description="Disordered" evidence="1">
    <location>
        <begin position="422"/>
        <end position="459"/>
    </location>
</feature>
<feature type="domain" description="Endonuclease/exonuclease/phosphatase" evidence="2">
    <location>
        <begin position="86"/>
        <end position="410"/>
    </location>
</feature>
<dbReference type="InterPro" id="IPR005135">
    <property type="entry name" value="Endo/exonuclease/phosphatase"/>
</dbReference>
<accession>A0A9Q0H9I2</accession>
<dbReference type="EMBL" id="JAMYWD010000009">
    <property type="protein sequence ID" value="KAJ4961076.1"/>
    <property type="molecule type" value="Genomic_DNA"/>
</dbReference>
<keyword evidence="4" id="KW-1185">Reference proteome</keyword>
<dbReference type="InterPro" id="IPR050410">
    <property type="entry name" value="CCR4/nocturin_mRNA_transcr"/>
</dbReference>
<dbReference type="PANTHER" id="PTHR12121:SF82">
    <property type="entry name" value="CARBON CATABOLITE REPRESSOR PROTEIN 4 HOMOLOG 3"/>
    <property type="match status" value="1"/>
</dbReference>
<gene>
    <name evidence="3" type="ORF">NE237_020986</name>
</gene>
<comment type="caution">
    <text evidence="3">The sequence shown here is derived from an EMBL/GenBank/DDBJ whole genome shotgun (WGS) entry which is preliminary data.</text>
</comment>
<name>A0A9Q0H9I2_9MAGN</name>
<dbReference type="Proteomes" id="UP001141806">
    <property type="component" value="Unassembled WGS sequence"/>
</dbReference>
<dbReference type="Pfam" id="PF03372">
    <property type="entry name" value="Exo_endo_phos"/>
    <property type="match status" value="1"/>
</dbReference>